<feature type="non-terminal residue" evidence="1">
    <location>
        <position position="162"/>
    </location>
</feature>
<sequence length="162" mass="19133">MLQDAVETDDCLDQVMLFLIDPNEFMKRFFQKKVGEEGDSVELTRELEKMAKCTRKQFKTLINDKEFSGELDTYGEWLDRLYKLFPLLDFSKKSKLELFRTINIPEEDKFNLKDEFKERIKVIKVKLKKLCLKIPSEMEGKMAKEIARKMTDSTIGCKKQCP</sequence>
<evidence type="ECO:0000313" key="1">
    <source>
        <dbReference type="EMBL" id="KAL3307277.1"/>
    </source>
</evidence>
<gene>
    <name evidence="1" type="ORF">Ciccas_014213</name>
</gene>
<dbReference type="EMBL" id="JBJKFK010007804">
    <property type="protein sequence ID" value="KAL3307277.1"/>
    <property type="molecule type" value="Genomic_DNA"/>
</dbReference>
<keyword evidence="2" id="KW-1185">Reference proteome</keyword>
<dbReference type="AlphaFoldDB" id="A0ABD2PIP4"/>
<dbReference type="Proteomes" id="UP001626550">
    <property type="component" value="Unassembled WGS sequence"/>
</dbReference>
<name>A0ABD2PIP4_9PLAT</name>
<protein>
    <submittedName>
        <fullName evidence="1">Uncharacterized protein</fullName>
    </submittedName>
</protein>
<organism evidence="1 2">
    <name type="scientific">Cichlidogyrus casuarinus</name>
    <dbReference type="NCBI Taxonomy" id="1844966"/>
    <lineage>
        <taxon>Eukaryota</taxon>
        <taxon>Metazoa</taxon>
        <taxon>Spiralia</taxon>
        <taxon>Lophotrochozoa</taxon>
        <taxon>Platyhelminthes</taxon>
        <taxon>Monogenea</taxon>
        <taxon>Monopisthocotylea</taxon>
        <taxon>Dactylogyridea</taxon>
        <taxon>Ancyrocephalidae</taxon>
        <taxon>Cichlidogyrus</taxon>
    </lineage>
</organism>
<reference evidence="1 2" key="1">
    <citation type="submission" date="2024-11" db="EMBL/GenBank/DDBJ databases">
        <title>Adaptive evolution of stress response genes in parasites aligns with host niche diversity.</title>
        <authorList>
            <person name="Hahn C."/>
            <person name="Resl P."/>
        </authorList>
    </citation>
    <scope>NUCLEOTIDE SEQUENCE [LARGE SCALE GENOMIC DNA]</scope>
    <source>
        <strain evidence="1">EGGRZ-B1_66</strain>
        <tissue evidence="1">Body</tissue>
    </source>
</reference>
<evidence type="ECO:0000313" key="2">
    <source>
        <dbReference type="Proteomes" id="UP001626550"/>
    </source>
</evidence>
<accession>A0ABD2PIP4</accession>
<comment type="caution">
    <text evidence="1">The sequence shown here is derived from an EMBL/GenBank/DDBJ whole genome shotgun (WGS) entry which is preliminary data.</text>
</comment>
<proteinExistence type="predicted"/>